<dbReference type="Proteomes" id="UP000038010">
    <property type="component" value="Unassembled WGS sequence"/>
</dbReference>
<dbReference type="SUPFAM" id="SSF54695">
    <property type="entry name" value="POZ domain"/>
    <property type="match status" value="1"/>
</dbReference>
<evidence type="ECO:0000259" key="1">
    <source>
        <dbReference type="PROSITE" id="PS50097"/>
    </source>
</evidence>
<dbReference type="InterPro" id="IPR000210">
    <property type="entry name" value="BTB/POZ_dom"/>
</dbReference>
<dbReference type="PANTHER" id="PTHR47843:SF5">
    <property type="entry name" value="BTB_POZ DOMAIN PROTEIN"/>
    <property type="match status" value="1"/>
</dbReference>
<evidence type="ECO:0000313" key="3">
    <source>
        <dbReference type="Proteomes" id="UP000038010"/>
    </source>
</evidence>
<dbReference type="SMART" id="SM00225">
    <property type="entry name" value="BTB"/>
    <property type="match status" value="1"/>
</dbReference>
<dbReference type="RefSeq" id="XP_018004086.1">
    <property type="nucleotide sequence ID" value="XM_018146409.1"/>
</dbReference>
<dbReference type="Pfam" id="PF00651">
    <property type="entry name" value="BTB"/>
    <property type="match status" value="1"/>
</dbReference>
<dbReference type="Gene3D" id="3.30.710.10">
    <property type="entry name" value="Potassium Channel Kv1.1, Chain A"/>
    <property type="match status" value="1"/>
</dbReference>
<evidence type="ECO:0000313" key="2">
    <source>
        <dbReference type="EMBL" id="KPI44123.1"/>
    </source>
</evidence>
<dbReference type="CDD" id="cd18186">
    <property type="entry name" value="BTB_POZ_ZBTB_KLHL-like"/>
    <property type="match status" value="1"/>
</dbReference>
<dbReference type="STRING" id="1664694.A0A0N1P3L0"/>
<organism evidence="2 3">
    <name type="scientific">Cyphellophora attinorum</name>
    <dbReference type="NCBI Taxonomy" id="1664694"/>
    <lineage>
        <taxon>Eukaryota</taxon>
        <taxon>Fungi</taxon>
        <taxon>Dikarya</taxon>
        <taxon>Ascomycota</taxon>
        <taxon>Pezizomycotina</taxon>
        <taxon>Eurotiomycetes</taxon>
        <taxon>Chaetothyriomycetidae</taxon>
        <taxon>Chaetothyriales</taxon>
        <taxon>Cyphellophoraceae</taxon>
        <taxon>Cyphellophora</taxon>
    </lineage>
</organism>
<keyword evidence="3" id="KW-1185">Reference proteome</keyword>
<name>A0A0N1P3L0_9EURO</name>
<dbReference type="PROSITE" id="PS50097">
    <property type="entry name" value="BTB"/>
    <property type="match status" value="1"/>
</dbReference>
<comment type="caution">
    <text evidence="2">The sequence shown here is derived from an EMBL/GenBank/DDBJ whole genome shotgun (WGS) entry which is preliminary data.</text>
</comment>
<feature type="domain" description="BTB" evidence="1">
    <location>
        <begin position="20"/>
        <end position="87"/>
    </location>
</feature>
<dbReference type="PANTHER" id="PTHR47843">
    <property type="entry name" value="BTB DOMAIN-CONTAINING PROTEIN-RELATED"/>
    <property type="match status" value="1"/>
</dbReference>
<dbReference type="GeneID" id="28738289"/>
<gene>
    <name evidence="2" type="ORF">AB675_6141</name>
</gene>
<dbReference type="EMBL" id="LFJN01000004">
    <property type="protein sequence ID" value="KPI44123.1"/>
    <property type="molecule type" value="Genomic_DNA"/>
</dbReference>
<protein>
    <recommendedName>
        <fullName evidence="1">BTB domain-containing protein</fullName>
    </recommendedName>
</protein>
<dbReference type="OrthoDB" id="6359816at2759"/>
<dbReference type="InterPro" id="IPR011333">
    <property type="entry name" value="SKP1/BTB/POZ_sf"/>
</dbReference>
<proteinExistence type="predicted"/>
<dbReference type="VEuPathDB" id="FungiDB:AB675_6141"/>
<accession>A0A0N1P3L0</accession>
<dbReference type="AlphaFoldDB" id="A0A0N1P3L0"/>
<reference evidence="2 3" key="1">
    <citation type="submission" date="2015-06" db="EMBL/GenBank/DDBJ databases">
        <title>Draft genome of the ant-associated black yeast Phialophora attae CBS 131958.</title>
        <authorList>
            <person name="Moreno L.F."/>
            <person name="Stielow B.J."/>
            <person name="de Hoog S."/>
            <person name="Vicente V.A."/>
            <person name="Weiss V.A."/>
            <person name="de Vries M."/>
            <person name="Cruz L.M."/>
            <person name="Souza E.M."/>
        </authorList>
    </citation>
    <scope>NUCLEOTIDE SEQUENCE [LARGE SCALE GENOMIC DNA]</scope>
    <source>
        <strain evidence="2 3">CBS 131958</strain>
    </source>
</reference>
<sequence length="309" mass="34638">MAPTVTTPKGIAQLKTTKRADFVIVCGDFEFKVHKIVVGSHSDFFERCIEGNFQESTSDKVELVEQEPEIVAMGLMYIYTGAYNKEDLIDVWPNLSEKVKLYMLAEFLLIDDLVKVVSDDLIGWLDDGDDSSSNNTSTWTSSADWTDKLSVAIKKATASQDLLQSAYEHMPQAADLRARTTIKALDFMKAAQSLSEQEPSPPYEEIDADNWGNNGRGPNGVWGPNGWVPPGLSDSEKQANADFEVTAGQLRSQVLDLQERLGPMFEQHDSVAYNVALHYWRRDVEHTDRIEDLERALQKAGIAYNHSSW</sequence>